<keyword evidence="3" id="KW-1185">Reference proteome</keyword>
<feature type="region of interest" description="Disordered" evidence="1">
    <location>
        <begin position="217"/>
        <end position="268"/>
    </location>
</feature>
<dbReference type="InterPro" id="IPR015943">
    <property type="entry name" value="WD40/YVTN_repeat-like_dom_sf"/>
</dbReference>
<name>A0A7M2THS7_STRCW</name>
<evidence type="ECO:0000256" key="1">
    <source>
        <dbReference type="SAM" id="MobiDB-lite"/>
    </source>
</evidence>
<dbReference type="KEGG" id="schf:IPT68_08480"/>
<sequence length="268" mass="28817">MPNDPLRPDTAPAVLPAAARARRLLTTVAALVLTAPLLATAHQSRPAPYGDRLTVHARVQHSAPHLRIRRAAVEAYDRATGAVRWRYTREARRPLSVLLTRGEVLTLWDDGLVTDTDGTSVRWHRALPAAADWLPAHGGTGVLRPLGRGILAAVTPRRVAAYRTADGDLRWVLPARRGCVFRPERALRRGGVLLIAQPCARAAWTAQLVAVDDLGRVTPQRPPLGNAAPGHRPQSPPPSQTEAPPPPHTEASLAGPEGPHPTPDITPP</sequence>
<dbReference type="Proteomes" id="UP000594008">
    <property type="component" value="Chromosome"/>
</dbReference>
<dbReference type="EMBL" id="CP063374">
    <property type="protein sequence ID" value="QOV47513.1"/>
    <property type="molecule type" value="Genomic_DNA"/>
</dbReference>
<gene>
    <name evidence="2" type="ORF">IPT68_08480</name>
</gene>
<dbReference type="Gene3D" id="2.130.10.10">
    <property type="entry name" value="YVTN repeat-like/Quinoprotein amine dehydrogenase"/>
    <property type="match status" value="1"/>
</dbReference>
<dbReference type="SUPFAM" id="SSF50998">
    <property type="entry name" value="Quinoprotein alcohol dehydrogenase-like"/>
    <property type="match status" value="1"/>
</dbReference>
<dbReference type="AlphaFoldDB" id="A0A7M2THS7"/>
<proteinExistence type="predicted"/>
<evidence type="ECO:0000313" key="2">
    <source>
        <dbReference type="EMBL" id="QOV47513.1"/>
    </source>
</evidence>
<evidence type="ECO:0000313" key="3">
    <source>
        <dbReference type="Proteomes" id="UP000594008"/>
    </source>
</evidence>
<feature type="compositionally biased region" description="Pro residues" evidence="1">
    <location>
        <begin position="234"/>
        <end position="248"/>
    </location>
</feature>
<protein>
    <submittedName>
        <fullName evidence="2">Uncharacterized protein</fullName>
    </submittedName>
</protein>
<accession>A0A7M2THS7</accession>
<reference evidence="2 3" key="1">
    <citation type="submission" date="2020-10" db="EMBL/GenBank/DDBJ databases">
        <title>Streptomyces chromofuscus complate genome analysis.</title>
        <authorList>
            <person name="Anwar N."/>
        </authorList>
    </citation>
    <scope>NUCLEOTIDE SEQUENCE [LARGE SCALE GENOMIC DNA]</scope>
    <source>
        <strain evidence="2 3">DSM 40273</strain>
    </source>
</reference>
<feature type="compositionally biased region" description="Pro residues" evidence="1">
    <location>
        <begin position="258"/>
        <end position="268"/>
    </location>
</feature>
<organism evidence="2 3">
    <name type="scientific">Streptomyces chromofuscus</name>
    <dbReference type="NCBI Taxonomy" id="42881"/>
    <lineage>
        <taxon>Bacteria</taxon>
        <taxon>Bacillati</taxon>
        <taxon>Actinomycetota</taxon>
        <taxon>Actinomycetes</taxon>
        <taxon>Kitasatosporales</taxon>
        <taxon>Streptomycetaceae</taxon>
        <taxon>Streptomyces</taxon>
    </lineage>
</organism>
<dbReference type="InterPro" id="IPR011047">
    <property type="entry name" value="Quinoprotein_ADH-like_sf"/>
</dbReference>